<evidence type="ECO:0000313" key="2">
    <source>
        <dbReference type="EMBL" id="TKA66867.1"/>
    </source>
</evidence>
<proteinExistence type="predicted"/>
<name>A0A4U0WUY6_9PEZI</name>
<accession>A0A4U0WUY6</accession>
<protein>
    <submittedName>
        <fullName evidence="2">Uncharacterized protein</fullName>
    </submittedName>
</protein>
<comment type="caution">
    <text evidence="2">The sequence shown here is derived from an EMBL/GenBank/DDBJ whole genome shotgun (WGS) entry which is preliminary data.</text>
</comment>
<reference evidence="2 3" key="1">
    <citation type="submission" date="2017-03" db="EMBL/GenBank/DDBJ databases">
        <title>Genomes of endolithic fungi from Antarctica.</title>
        <authorList>
            <person name="Coleine C."/>
            <person name="Masonjones S."/>
            <person name="Stajich J.E."/>
        </authorList>
    </citation>
    <scope>NUCLEOTIDE SEQUENCE [LARGE SCALE GENOMIC DNA]</scope>
    <source>
        <strain evidence="2 3">CCFEE 5184</strain>
    </source>
</reference>
<gene>
    <name evidence="2" type="ORF">B0A55_08311</name>
</gene>
<feature type="region of interest" description="Disordered" evidence="1">
    <location>
        <begin position="1"/>
        <end position="23"/>
    </location>
</feature>
<sequence>MAPQGAAHDIAGTGVDMHRSPQAPRTLGRLTETEKCWLKDNYGGEWKFLMACGLNMHKDEDREEGRGIMRALMSNEALNAEENDIDGEEEKNPFLRDLEEDPTSHVADYHFTSAQLDWIERHYQHTGNFLLTYGLKPFDAGDCQEGRVMVQGFMDGA</sequence>
<organism evidence="2 3">
    <name type="scientific">Friedmanniomyces simplex</name>
    <dbReference type="NCBI Taxonomy" id="329884"/>
    <lineage>
        <taxon>Eukaryota</taxon>
        <taxon>Fungi</taxon>
        <taxon>Dikarya</taxon>
        <taxon>Ascomycota</taxon>
        <taxon>Pezizomycotina</taxon>
        <taxon>Dothideomycetes</taxon>
        <taxon>Dothideomycetidae</taxon>
        <taxon>Mycosphaerellales</taxon>
        <taxon>Teratosphaeriaceae</taxon>
        <taxon>Friedmanniomyces</taxon>
    </lineage>
</organism>
<dbReference type="OrthoDB" id="4232400at2759"/>
<evidence type="ECO:0000313" key="3">
    <source>
        <dbReference type="Proteomes" id="UP000309340"/>
    </source>
</evidence>
<dbReference type="EMBL" id="NAJQ01000612">
    <property type="protein sequence ID" value="TKA66867.1"/>
    <property type="molecule type" value="Genomic_DNA"/>
</dbReference>
<dbReference type="Proteomes" id="UP000309340">
    <property type="component" value="Unassembled WGS sequence"/>
</dbReference>
<keyword evidence="3" id="KW-1185">Reference proteome</keyword>
<evidence type="ECO:0000256" key="1">
    <source>
        <dbReference type="SAM" id="MobiDB-lite"/>
    </source>
</evidence>
<dbReference type="AlphaFoldDB" id="A0A4U0WUY6"/>